<protein>
    <submittedName>
        <fullName evidence="1">Uncharacterized protein</fullName>
    </submittedName>
</protein>
<comment type="caution">
    <text evidence="1">The sequence shown here is derived from an EMBL/GenBank/DDBJ whole genome shotgun (WGS) entry which is preliminary data.</text>
</comment>
<accession>A0AAW1JUD9</accession>
<proteinExistence type="predicted"/>
<gene>
    <name evidence="1" type="ORF">QE152_g27449</name>
</gene>
<dbReference type="EMBL" id="JASPKY010000337">
    <property type="protein sequence ID" value="KAK9708062.1"/>
    <property type="molecule type" value="Genomic_DNA"/>
</dbReference>
<name>A0AAW1JUD9_POPJA</name>
<sequence>METLDPQKLTLELTLESLCNIIQQIHTDNPDCSDVDVNTGIVFGATSIGIGYSQCNVPFMAANTFASKEPNLATVIHKTSIEVPFMAANTFASKEPNLATVIHKTSIEAIEEAGVEEAQLAREAGDIASEGIVIVVKAFLQYKLQCGFWSGKEY</sequence>
<dbReference type="AlphaFoldDB" id="A0AAW1JUD9"/>
<evidence type="ECO:0000313" key="1">
    <source>
        <dbReference type="EMBL" id="KAK9708062.1"/>
    </source>
</evidence>
<evidence type="ECO:0000313" key="2">
    <source>
        <dbReference type="Proteomes" id="UP001458880"/>
    </source>
</evidence>
<organism evidence="1 2">
    <name type="scientific">Popillia japonica</name>
    <name type="common">Japanese beetle</name>
    <dbReference type="NCBI Taxonomy" id="7064"/>
    <lineage>
        <taxon>Eukaryota</taxon>
        <taxon>Metazoa</taxon>
        <taxon>Ecdysozoa</taxon>
        <taxon>Arthropoda</taxon>
        <taxon>Hexapoda</taxon>
        <taxon>Insecta</taxon>
        <taxon>Pterygota</taxon>
        <taxon>Neoptera</taxon>
        <taxon>Endopterygota</taxon>
        <taxon>Coleoptera</taxon>
        <taxon>Polyphaga</taxon>
        <taxon>Scarabaeiformia</taxon>
        <taxon>Scarabaeidae</taxon>
        <taxon>Rutelinae</taxon>
        <taxon>Popillia</taxon>
    </lineage>
</organism>
<dbReference type="Proteomes" id="UP001458880">
    <property type="component" value="Unassembled WGS sequence"/>
</dbReference>
<reference evidence="1 2" key="1">
    <citation type="journal article" date="2024" name="BMC Genomics">
        <title>De novo assembly and annotation of Popillia japonica's genome with initial clues to its potential as an invasive pest.</title>
        <authorList>
            <person name="Cucini C."/>
            <person name="Boschi S."/>
            <person name="Funari R."/>
            <person name="Cardaioli E."/>
            <person name="Iannotti N."/>
            <person name="Marturano G."/>
            <person name="Paoli F."/>
            <person name="Bruttini M."/>
            <person name="Carapelli A."/>
            <person name="Frati F."/>
            <person name="Nardi F."/>
        </authorList>
    </citation>
    <scope>NUCLEOTIDE SEQUENCE [LARGE SCALE GENOMIC DNA]</scope>
    <source>
        <strain evidence="1">DMR45628</strain>
    </source>
</reference>
<keyword evidence="2" id="KW-1185">Reference proteome</keyword>